<evidence type="ECO:0000313" key="1">
    <source>
        <dbReference type="EMBL" id="SVD39026.1"/>
    </source>
</evidence>
<dbReference type="EMBL" id="UINC01147606">
    <property type="protein sequence ID" value="SVD39026.1"/>
    <property type="molecule type" value="Genomic_DNA"/>
</dbReference>
<sequence length="27" mass="3456">VYEENENFIEGWFDELRIYLDKKNDEF</sequence>
<accession>A0A382UXN3</accession>
<organism evidence="1">
    <name type="scientific">marine metagenome</name>
    <dbReference type="NCBI Taxonomy" id="408172"/>
    <lineage>
        <taxon>unclassified sequences</taxon>
        <taxon>metagenomes</taxon>
        <taxon>ecological metagenomes</taxon>
    </lineage>
</organism>
<feature type="non-terminal residue" evidence="1">
    <location>
        <position position="1"/>
    </location>
</feature>
<dbReference type="AlphaFoldDB" id="A0A382UXN3"/>
<name>A0A382UXN3_9ZZZZ</name>
<protein>
    <submittedName>
        <fullName evidence="1">Uncharacterized protein</fullName>
    </submittedName>
</protein>
<reference evidence="1" key="1">
    <citation type="submission" date="2018-05" db="EMBL/GenBank/DDBJ databases">
        <authorList>
            <person name="Lanie J.A."/>
            <person name="Ng W.-L."/>
            <person name="Kazmierczak K.M."/>
            <person name="Andrzejewski T.M."/>
            <person name="Davidsen T.M."/>
            <person name="Wayne K.J."/>
            <person name="Tettelin H."/>
            <person name="Glass J.I."/>
            <person name="Rusch D."/>
            <person name="Podicherti R."/>
            <person name="Tsui H.-C.T."/>
            <person name="Winkler M.E."/>
        </authorList>
    </citation>
    <scope>NUCLEOTIDE SEQUENCE</scope>
</reference>
<gene>
    <name evidence="1" type="ORF">METZ01_LOCUS391880</name>
</gene>
<proteinExistence type="predicted"/>